<reference evidence="3 4" key="2">
    <citation type="submission" date="2024-07" db="EMBL/GenBank/DDBJ databases">
        <authorList>
            <person name="Akdeniz Z."/>
        </authorList>
    </citation>
    <scope>NUCLEOTIDE SEQUENCE [LARGE SCALE GENOMIC DNA]</scope>
</reference>
<reference evidence="2" key="1">
    <citation type="submission" date="2023-06" db="EMBL/GenBank/DDBJ databases">
        <authorList>
            <person name="Kurt Z."/>
        </authorList>
    </citation>
    <scope>NUCLEOTIDE SEQUENCE</scope>
</reference>
<proteinExistence type="predicted"/>
<dbReference type="SMART" id="SM00232">
    <property type="entry name" value="JAB_MPN"/>
    <property type="match status" value="1"/>
</dbReference>
<dbReference type="PROSITE" id="PS50249">
    <property type="entry name" value="MPN"/>
    <property type="match status" value="1"/>
</dbReference>
<dbReference type="EMBL" id="CAXDID020000006">
    <property type="protein sequence ID" value="CAL5975448.1"/>
    <property type="molecule type" value="Genomic_DNA"/>
</dbReference>
<keyword evidence="4" id="KW-1185">Reference proteome</keyword>
<protein>
    <submittedName>
        <fullName evidence="2">26S proteasome non-ATPase regulatory subunit</fullName>
    </submittedName>
    <submittedName>
        <fullName evidence="3">26S_proteasome non-ATPase regulatory subunit</fullName>
    </submittedName>
</protein>
<evidence type="ECO:0000259" key="1">
    <source>
        <dbReference type="PROSITE" id="PS50249"/>
    </source>
</evidence>
<keyword evidence="2" id="KW-0647">Proteasome</keyword>
<dbReference type="GO" id="GO:0008237">
    <property type="term" value="F:metallopeptidase activity"/>
    <property type="evidence" value="ECO:0007669"/>
    <property type="project" value="InterPro"/>
</dbReference>
<dbReference type="GO" id="GO:0000502">
    <property type="term" value="C:proteasome complex"/>
    <property type="evidence" value="ECO:0007669"/>
    <property type="project" value="UniProtKB-KW"/>
</dbReference>
<dbReference type="SUPFAM" id="SSF102712">
    <property type="entry name" value="JAB1/MPN domain"/>
    <property type="match status" value="1"/>
</dbReference>
<accession>A0AA86TUR7</accession>
<comment type="caution">
    <text evidence="2">The sequence shown here is derived from an EMBL/GenBank/DDBJ whole genome shotgun (WGS) entry which is preliminary data.</text>
</comment>
<name>A0AA86TUR7_9EUKA</name>
<dbReference type="EMBL" id="CATOUU010000386">
    <property type="protein sequence ID" value="CAI9927882.1"/>
    <property type="molecule type" value="Genomic_DNA"/>
</dbReference>
<evidence type="ECO:0000313" key="2">
    <source>
        <dbReference type="EMBL" id="CAI9927882.1"/>
    </source>
</evidence>
<dbReference type="Proteomes" id="UP001642409">
    <property type="component" value="Unassembled WGS sequence"/>
</dbReference>
<evidence type="ECO:0000313" key="3">
    <source>
        <dbReference type="EMBL" id="CAL5975448.1"/>
    </source>
</evidence>
<dbReference type="InterPro" id="IPR000555">
    <property type="entry name" value="JAMM/MPN+_dom"/>
</dbReference>
<gene>
    <name evidence="2" type="ORF">HINF_LOCUS15527</name>
    <name evidence="3" type="ORF">HINF_LOCUS3337</name>
</gene>
<dbReference type="Pfam" id="PF01398">
    <property type="entry name" value="JAB"/>
    <property type="match status" value="1"/>
</dbReference>
<dbReference type="InterPro" id="IPR037518">
    <property type="entry name" value="MPN"/>
</dbReference>
<organism evidence="2">
    <name type="scientific">Hexamita inflata</name>
    <dbReference type="NCBI Taxonomy" id="28002"/>
    <lineage>
        <taxon>Eukaryota</taxon>
        <taxon>Metamonada</taxon>
        <taxon>Diplomonadida</taxon>
        <taxon>Hexamitidae</taxon>
        <taxon>Hexamitinae</taxon>
        <taxon>Hexamita</taxon>
    </lineage>
</organism>
<dbReference type="AlphaFoldDB" id="A0AA86TUR7"/>
<dbReference type="InterPro" id="IPR050242">
    <property type="entry name" value="JAMM_MPN+_peptidase_M67A"/>
</dbReference>
<evidence type="ECO:0000313" key="4">
    <source>
        <dbReference type="Proteomes" id="UP001642409"/>
    </source>
</evidence>
<sequence>MNLQQLLAGMQPENEKPTTDSSETVIISTVALIKMFKHASRGVPIEVMGLCVGRFIDQYTVYVSDVFAMPQVGQSDSVEATDDAYQTEMLQMLESVGIQEKAVGWFHSHPGYYCWLSGVDQNTQKSFEKLDPRCVAIVVDPVNSANGRLVIESFRLTGSGPGAGFGGGKALETRIVTGEQGFLRKKEATSILHGMGSQFYQMVIQFNKLGFENIMINKIQSKLWIDFVGGEPGKGTVKRLIECVKNKDYIGCDEEAQELVGTAIQSDVDQVQLWEVELLFLVYYVSNYILKYFATSNADDKFQQIISSWRLFMNYSLTQEGQKYDFDRIRPQSTIQSRYLIFQKGKIEITTCNKRTAMTKINAVEDVQGRSTNSLNKLRQF</sequence>
<feature type="domain" description="MPN" evidence="1">
    <location>
        <begin position="25"/>
        <end position="160"/>
    </location>
</feature>
<dbReference type="PANTHER" id="PTHR10410">
    <property type="entry name" value="EUKARYOTIC TRANSLATION INITIATION FACTOR 3 -RELATED"/>
    <property type="match status" value="1"/>
</dbReference>
<dbReference type="Gene3D" id="3.40.140.10">
    <property type="entry name" value="Cytidine Deaminase, domain 2"/>
    <property type="match status" value="1"/>
</dbReference>